<name>A0A2C9D7T2_9HYPH</name>
<dbReference type="RefSeq" id="WP_099556647.1">
    <property type="nucleotide sequence ID" value="NZ_LT960614.1"/>
</dbReference>
<accession>A0A2C9D7T2</accession>
<dbReference type="OrthoDB" id="7365433at2"/>
<feature type="signal peptide" evidence="1">
    <location>
        <begin position="1"/>
        <end position="21"/>
    </location>
</feature>
<evidence type="ECO:0000313" key="3">
    <source>
        <dbReference type="EMBL" id="SON56240.1"/>
    </source>
</evidence>
<organism evidence="3 4">
    <name type="scientific">Hartmannibacter diazotrophicus</name>
    <dbReference type="NCBI Taxonomy" id="1482074"/>
    <lineage>
        <taxon>Bacteria</taxon>
        <taxon>Pseudomonadati</taxon>
        <taxon>Pseudomonadota</taxon>
        <taxon>Alphaproteobacteria</taxon>
        <taxon>Hyphomicrobiales</taxon>
        <taxon>Pleomorphomonadaceae</taxon>
        <taxon>Hartmannibacter</taxon>
    </lineage>
</organism>
<sequence length="91" mass="9576">MTKILAAVLAATVLLPTGALAAERSCTDEGRDKWMSADAIKAKAEAAGYKNIRQVKVEGSCYEIYGFDAKGERAEINVNPVTGAIVGGDED</sequence>
<gene>
    <name evidence="3" type="ORF">HDIA_2699</name>
</gene>
<dbReference type="Pfam" id="PF13670">
    <property type="entry name" value="PepSY_2"/>
    <property type="match status" value="1"/>
</dbReference>
<feature type="domain" description="PepSY" evidence="2">
    <location>
        <begin position="6"/>
        <end position="87"/>
    </location>
</feature>
<feature type="chain" id="PRO_5013016663" description="PepSY domain-containing protein" evidence="1">
    <location>
        <begin position="22"/>
        <end position="91"/>
    </location>
</feature>
<dbReference type="InterPro" id="IPR025711">
    <property type="entry name" value="PepSY"/>
</dbReference>
<evidence type="ECO:0000313" key="4">
    <source>
        <dbReference type="Proteomes" id="UP000223606"/>
    </source>
</evidence>
<dbReference type="EMBL" id="LT960614">
    <property type="protein sequence ID" value="SON56240.1"/>
    <property type="molecule type" value="Genomic_DNA"/>
</dbReference>
<dbReference type="KEGG" id="hdi:HDIA_2699"/>
<keyword evidence="1" id="KW-0732">Signal</keyword>
<evidence type="ECO:0000256" key="1">
    <source>
        <dbReference type="SAM" id="SignalP"/>
    </source>
</evidence>
<dbReference type="Proteomes" id="UP000223606">
    <property type="component" value="Chromosome 1"/>
</dbReference>
<evidence type="ECO:0000259" key="2">
    <source>
        <dbReference type="Pfam" id="PF13670"/>
    </source>
</evidence>
<keyword evidence="4" id="KW-1185">Reference proteome</keyword>
<reference evidence="4" key="1">
    <citation type="submission" date="2017-09" db="EMBL/GenBank/DDBJ databases">
        <title>Genome sequence of Nannocystis excedens DSM 71.</title>
        <authorList>
            <person name="Blom J."/>
        </authorList>
    </citation>
    <scope>NUCLEOTIDE SEQUENCE [LARGE SCALE GENOMIC DNA]</scope>
    <source>
        <strain evidence="4">type strain: E19</strain>
    </source>
</reference>
<protein>
    <recommendedName>
        <fullName evidence="2">PepSY domain-containing protein</fullName>
    </recommendedName>
</protein>
<dbReference type="AlphaFoldDB" id="A0A2C9D7T2"/>
<proteinExistence type="predicted"/>